<dbReference type="PROSITE" id="PS50995">
    <property type="entry name" value="HTH_MARR_2"/>
    <property type="match status" value="1"/>
</dbReference>
<sequence length="164" mass="18061">MAHKSPTVAEHAPGTPRADFPLADHTAVLLHKAGLLVQEEVDQAMAEADFKLRNFLALAALAGKAELSQQDLARVINLDPTTMVALIDELEQSGLVERRRNPADRRRYILGLTEAGRDAVVRMQVVAEQAEQAFFARLPAGQREMLHEVLGALLAHRWPRAVCT</sequence>
<keyword evidence="2" id="KW-0238">DNA-binding</keyword>
<dbReference type="PRINTS" id="PR00598">
    <property type="entry name" value="HTHMARR"/>
</dbReference>
<dbReference type="Pfam" id="PF12802">
    <property type="entry name" value="MarR_2"/>
    <property type="match status" value="1"/>
</dbReference>
<gene>
    <name evidence="5" type="ORF">GCM10009665_43400</name>
</gene>
<accession>A0ABP4H265</accession>
<name>A0ABP4H265_9ACTN</name>
<evidence type="ECO:0000256" key="1">
    <source>
        <dbReference type="ARBA" id="ARBA00023015"/>
    </source>
</evidence>
<dbReference type="EMBL" id="BAAALF010000081">
    <property type="protein sequence ID" value="GAA1247807.1"/>
    <property type="molecule type" value="Genomic_DNA"/>
</dbReference>
<feature type="domain" description="HTH marR-type" evidence="4">
    <location>
        <begin position="23"/>
        <end position="155"/>
    </location>
</feature>
<protein>
    <submittedName>
        <fullName evidence="5">MarR family transcriptional regulator</fullName>
    </submittedName>
</protein>
<dbReference type="PANTHER" id="PTHR42756">
    <property type="entry name" value="TRANSCRIPTIONAL REGULATOR, MARR"/>
    <property type="match status" value="1"/>
</dbReference>
<comment type="caution">
    <text evidence="5">The sequence shown here is derived from an EMBL/GenBank/DDBJ whole genome shotgun (WGS) entry which is preliminary data.</text>
</comment>
<evidence type="ECO:0000313" key="6">
    <source>
        <dbReference type="Proteomes" id="UP001500037"/>
    </source>
</evidence>
<evidence type="ECO:0000259" key="4">
    <source>
        <dbReference type="PROSITE" id="PS50995"/>
    </source>
</evidence>
<dbReference type="RefSeq" id="WP_344443531.1">
    <property type="nucleotide sequence ID" value="NZ_BAAALF010000081.1"/>
</dbReference>
<dbReference type="PANTHER" id="PTHR42756:SF1">
    <property type="entry name" value="TRANSCRIPTIONAL REPRESSOR OF EMRAB OPERON"/>
    <property type="match status" value="1"/>
</dbReference>
<dbReference type="Proteomes" id="UP001500037">
    <property type="component" value="Unassembled WGS sequence"/>
</dbReference>
<evidence type="ECO:0000313" key="5">
    <source>
        <dbReference type="EMBL" id="GAA1247807.1"/>
    </source>
</evidence>
<evidence type="ECO:0000256" key="2">
    <source>
        <dbReference type="ARBA" id="ARBA00023125"/>
    </source>
</evidence>
<dbReference type="SUPFAM" id="SSF46785">
    <property type="entry name" value="Winged helix' DNA-binding domain"/>
    <property type="match status" value="1"/>
</dbReference>
<keyword evidence="1" id="KW-0805">Transcription regulation</keyword>
<dbReference type="SMART" id="SM00347">
    <property type="entry name" value="HTH_MARR"/>
    <property type="match status" value="1"/>
</dbReference>
<organism evidence="5 6">
    <name type="scientific">Kitasatospora nipponensis</name>
    <dbReference type="NCBI Taxonomy" id="258049"/>
    <lineage>
        <taxon>Bacteria</taxon>
        <taxon>Bacillati</taxon>
        <taxon>Actinomycetota</taxon>
        <taxon>Actinomycetes</taxon>
        <taxon>Kitasatosporales</taxon>
        <taxon>Streptomycetaceae</taxon>
        <taxon>Kitasatospora</taxon>
    </lineage>
</organism>
<dbReference type="Gene3D" id="1.10.10.10">
    <property type="entry name" value="Winged helix-like DNA-binding domain superfamily/Winged helix DNA-binding domain"/>
    <property type="match status" value="1"/>
</dbReference>
<dbReference type="InterPro" id="IPR036388">
    <property type="entry name" value="WH-like_DNA-bd_sf"/>
</dbReference>
<proteinExistence type="predicted"/>
<reference evidence="6" key="1">
    <citation type="journal article" date="2019" name="Int. J. Syst. Evol. Microbiol.">
        <title>The Global Catalogue of Microorganisms (GCM) 10K type strain sequencing project: providing services to taxonomists for standard genome sequencing and annotation.</title>
        <authorList>
            <consortium name="The Broad Institute Genomics Platform"/>
            <consortium name="The Broad Institute Genome Sequencing Center for Infectious Disease"/>
            <person name="Wu L."/>
            <person name="Ma J."/>
        </authorList>
    </citation>
    <scope>NUCLEOTIDE SEQUENCE [LARGE SCALE GENOMIC DNA]</scope>
    <source>
        <strain evidence="6">JCM 13004</strain>
    </source>
</reference>
<keyword evidence="3" id="KW-0804">Transcription</keyword>
<dbReference type="InterPro" id="IPR036390">
    <property type="entry name" value="WH_DNA-bd_sf"/>
</dbReference>
<keyword evidence="6" id="KW-1185">Reference proteome</keyword>
<evidence type="ECO:0000256" key="3">
    <source>
        <dbReference type="ARBA" id="ARBA00023163"/>
    </source>
</evidence>
<dbReference type="InterPro" id="IPR000835">
    <property type="entry name" value="HTH_MarR-typ"/>
</dbReference>